<dbReference type="EMBL" id="VTXP01000015">
    <property type="protein sequence ID" value="NOJ25219.1"/>
    <property type="molecule type" value="Genomic_DNA"/>
</dbReference>
<organism evidence="1 2">
    <name type="scientific">Vibrio coralliilyticus</name>
    <dbReference type="NCBI Taxonomy" id="190893"/>
    <lineage>
        <taxon>Bacteria</taxon>
        <taxon>Pseudomonadati</taxon>
        <taxon>Pseudomonadota</taxon>
        <taxon>Gammaproteobacteria</taxon>
        <taxon>Vibrionales</taxon>
        <taxon>Vibrionaceae</taxon>
        <taxon>Vibrio</taxon>
    </lineage>
</organism>
<dbReference type="Proteomes" id="UP000576645">
    <property type="component" value="Unassembled WGS sequence"/>
</dbReference>
<dbReference type="AlphaFoldDB" id="A0AAP6ZNK4"/>
<evidence type="ECO:0000313" key="2">
    <source>
        <dbReference type="Proteomes" id="UP000576645"/>
    </source>
</evidence>
<gene>
    <name evidence="1" type="ORF">F0238_21070</name>
</gene>
<sequence>MKDSENLTKLLAMRKALNEAIKSQRRTDRCHQNYFEKTQQDGFSRVRTTTYNAAATSNAAALKSDMAQLKDTVQAVFNF</sequence>
<dbReference type="RefSeq" id="WP_171353715.1">
    <property type="nucleotide sequence ID" value="NZ_VTXP01000015.1"/>
</dbReference>
<name>A0AAP6ZNK4_9VIBR</name>
<comment type="caution">
    <text evidence="1">The sequence shown here is derived from an EMBL/GenBank/DDBJ whole genome shotgun (WGS) entry which is preliminary data.</text>
</comment>
<evidence type="ECO:0000313" key="1">
    <source>
        <dbReference type="EMBL" id="NOJ25219.1"/>
    </source>
</evidence>
<reference evidence="1 2" key="1">
    <citation type="submission" date="2019-09" db="EMBL/GenBank/DDBJ databases">
        <title>Draft genome sequencing and comparative genomics of hatchery-associated Vibrios.</title>
        <authorList>
            <person name="Kehlet-Delgado H."/>
            <person name="Mueller R.S."/>
        </authorList>
    </citation>
    <scope>NUCLEOTIDE SEQUENCE [LARGE SCALE GENOMIC DNA]</scope>
    <source>
        <strain evidence="1 2">09-121-3</strain>
    </source>
</reference>
<accession>A0AAP6ZNK4</accession>
<proteinExistence type="predicted"/>
<protein>
    <submittedName>
        <fullName evidence="1">Uncharacterized protein</fullName>
    </submittedName>
</protein>